<dbReference type="Pfam" id="PF07677">
    <property type="entry name" value="A2M_recep"/>
    <property type="match status" value="1"/>
</dbReference>
<dbReference type="SMART" id="SM01361">
    <property type="entry name" value="A2M_recep"/>
    <property type="match status" value="1"/>
</dbReference>
<dbReference type="Gene3D" id="2.60.40.10">
    <property type="entry name" value="Immunoglobulins"/>
    <property type="match status" value="2"/>
</dbReference>
<dbReference type="CDD" id="cd02897">
    <property type="entry name" value="A2M_2"/>
    <property type="match status" value="1"/>
</dbReference>
<dbReference type="STRING" id="51511.ENSCSAVP00000000596"/>
<evidence type="ECO:0000256" key="1">
    <source>
        <dbReference type="ARBA" id="ARBA00022729"/>
    </source>
</evidence>
<dbReference type="SMART" id="SM01360">
    <property type="entry name" value="A2M"/>
    <property type="match status" value="1"/>
</dbReference>
<dbReference type="Gene3D" id="2.60.40.1940">
    <property type="match status" value="1"/>
</dbReference>
<dbReference type="Pfam" id="PF01835">
    <property type="entry name" value="MG2"/>
    <property type="match status" value="1"/>
</dbReference>
<evidence type="ECO:0000259" key="6">
    <source>
        <dbReference type="SMART" id="SM01359"/>
    </source>
</evidence>
<reference evidence="10" key="1">
    <citation type="submission" date="2003-08" db="EMBL/GenBank/DDBJ databases">
        <authorList>
            <person name="Birren B."/>
            <person name="Nusbaum C."/>
            <person name="Abebe A."/>
            <person name="Abouelleil A."/>
            <person name="Adekoya E."/>
            <person name="Ait-zahra M."/>
            <person name="Allen N."/>
            <person name="Allen T."/>
            <person name="An P."/>
            <person name="Anderson M."/>
            <person name="Anderson S."/>
            <person name="Arachchi H."/>
            <person name="Armbruster J."/>
            <person name="Bachantsang P."/>
            <person name="Baldwin J."/>
            <person name="Barry A."/>
            <person name="Bayul T."/>
            <person name="Blitshsteyn B."/>
            <person name="Bloom T."/>
            <person name="Blye J."/>
            <person name="Boguslavskiy L."/>
            <person name="Borowsky M."/>
            <person name="Boukhgalter B."/>
            <person name="Brunache A."/>
            <person name="Butler J."/>
            <person name="Calixte N."/>
            <person name="Calvo S."/>
            <person name="Camarata J."/>
            <person name="Campo K."/>
            <person name="Chang J."/>
            <person name="Cheshatsang Y."/>
            <person name="Citroen M."/>
            <person name="Collymore A."/>
            <person name="Considine T."/>
            <person name="Cook A."/>
            <person name="Cooke P."/>
            <person name="Corum B."/>
            <person name="Cuomo C."/>
            <person name="David R."/>
            <person name="Dawoe T."/>
            <person name="Degray S."/>
            <person name="Dodge S."/>
            <person name="Dooley K."/>
            <person name="Dorje P."/>
            <person name="Dorjee K."/>
            <person name="Dorris L."/>
            <person name="Duffey N."/>
            <person name="Dupes A."/>
            <person name="Elkins T."/>
            <person name="Engels R."/>
            <person name="Erickson J."/>
            <person name="Farina A."/>
            <person name="Faro S."/>
            <person name="Ferreira P."/>
            <person name="Fischer H."/>
            <person name="Fitzgerald M."/>
            <person name="Foley K."/>
            <person name="Gage D."/>
            <person name="Galagan J."/>
            <person name="Gearin G."/>
            <person name="Gnerre S."/>
            <person name="Gnirke A."/>
            <person name="Goyette A."/>
            <person name="Graham J."/>
            <person name="Grandbois E."/>
            <person name="Gyaltsen K."/>
            <person name="Hafez N."/>
            <person name="Hagopian D."/>
            <person name="Hagos B."/>
            <person name="Hall J."/>
            <person name="Hatcher B."/>
            <person name="Heller A."/>
            <person name="Higgins H."/>
            <person name="Honan T."/>
            <person name="Horn A."/>
            <person name="Houde N."/>
            <person name="Hughes L."/>
            <person name="Hulme W."/>
            <person name="Husby E."/>
            <person name="Iliev I."/>
            <person name="Jaffe D."/>
            <person name="Jones C."/>
            <person name="Kamal M."/>
            <person name="Kamat A."/>
            <person name="Kamvysselis M."/>
            <person name="Karlsson E."/>
            <person name="Kells C."/>
            <person name="Kieu A."/>
            <person name="Kisner P."/>
            <person name="Kodira C."/>
            <person name="Kulbokas E."/>
            <person name="Labutti K."/>
            <person name="Lama D."/>
            <person name="Landers T."/>
            <person name="Leger J."/>
            <person name="Levine S."/>
            <person name="Lewis D."/>
            <person name="Lewis T."/>
            <person name="Lindblad-toh K."/>
            <person name="Liu X."/>
            <person name="Lokyitsang T."/>
            <person name="Lokyitsang Y."/>
            <person name="Lucien O."/>
            <person name="Lui A."/>
            <person name="Ma L.J."/>
            <person name="Mabbitt R."/>
            <person name="Macdonald J."/>
            <person name="Maclean C."/>
            <person name="Major J."/>
            <person name="Manning J."/>
            <person name="Marabella R."/>
            <person name="Maru K."/>
            <person name="Matthews C."/>
            <person name="Mauceli E."/>
            <person name="Mccarthy M."/>
            <person name="Mcdonough S."/>
            <person name="Mcghee T."/>
            <person name="Meldrim J."/>
            <person name="Meneus L."/>
            <person name="Mesirov J."/>
            <person name="Mihalev A."/>
            <person name="Mihova T."/>
            <person name="Mikkelsen T."/>
            <person name="Mlenga V."/>
            <person name="Moru K."/>
            <person name="Mozes J."/>
            <person name="Mulrain L."/>
            <person name="Munson G."/>
            <person name="Naylor J."/>
            <person name="Newes C."/>
            <person name="Nguyen C."/>
            <person name="Nguyen N."/>
            <person name="Nguyen T."/>
            <person name="Nicol R."/>
            <person name="Nielsen C."/>
            <person name="Nizzari M."/>
            <person name="Norbu C."/>
            <person name="Norbu N."/>
            <person name="O'donnell P."/>
            <person name="Okoawo O."/>
            <person name="O'leary S."/>
            <person name="Omotosho B."/>
            <person name="O'neill K."/>
            <person name="Osman S."/>
            <person name="Parker S."/>
            <person name="Perrin D."/>
            <person name="Phunkhang P."/>
            <person name="Piqani B."/>
            <person name="Purcell S."/>
            <person name="Rachupka T."/>
            <person name="Ramasamy U."/>
            <person name="Rameau R."/>
            <person name="Ray V."/>
            <person name="Raymond C."/>
            <person name="Retta R."/>
            <person name="Richardson S."/>
            <person name="Rise C."/>
            <person name="Rodriguez J."/>
            <person name="Rogers J."/>
            <person name="Rogov P."/>
            <person name="Rutman M."/>
            <person name="Schupbach R."/>
            <person name="Seaman C."/>
            <person name="Settipalli S."/>
            <person name="Sharpe T."/>
            <person name="Sheridan J."/>
            <person name="Sherpa N."/>
            <person name="Shi J."/>
            <person name="Smirnov S."/>
            <person name="Smith C."/>
            <person name="Sougnez C."/>
            <person name="Spencer B."/>
            <person name="Stalker J."/>
            <person name="Stange-thomann N."/>
            <person name="Stavropoulos S."/>
            <person name="Stetson K."/>
            <person name="Stone C."/>
            <person name="Stone S."/>
            <person name="Stubbs M."/>
            <person name="Talamas J."/>
            <person name="Tchuinga P."/>
            <person name="Tenzing P."/>
            <person name="Tesfaye S."/>
            <person name="Theodore J."/>
            <person name="Thoulutsang Y."/>
            <person name="Topham K."/>
            <person name="Towey S."/>
            <person name="Tsamla T."/>
            <person name="Tsomo N."/>
            <person name="Vallee D."/>
            <person name="Vassiliev H."/>
            <person name="Venkataraman V."/>
            <person name="Vinson J."/>
            <person name="Vo A."/>
            <person name="Wade C."/>
            <person name="Wang S."/>
            <person name="Wangchuk T."/>
            <person name="Wangdi T."/>
            <person name="Whittaker C."/>
            <person name="Wilkinson J."/>
            <person name="Wu Y."/>
            <person name="Wyman D."/>
            <person name="Yadav S."/>
            <person name="Yang S."/>
            <person name="Yang X."/>
            <person name="Yeager S."/>
            <person name="Yee E."/>
            <person name="Young G."/>
            <person name="Zainoun J."/>
            <person name="Zembeck L."/>
            <person name="Zimmer A."/>
            <person name="Zody M."/>
            <person name="Lander E."/>
        </authorList>
    </citation>
    <scope>NUCLEOTIDE SEQUENCE [LARGE SCALE GENOMIC DNA]</scope>
</reference>
<dbReference type="InterPro" id="IPR041813">
    <property type="entry name" value="A2M_TED"/>
</dbReference>
<dbReference type="InParanoid" id="H2Y5J8"/>
<dbReference type="Gene3D" id="2.60.120.1540">
    <property type="match status" value="1"/>
</dbReference>
<keyword evidence="2" id="KW-0882">Thioester bond</keyword>
<evidence type="ECO:0000256" key="3">
    <source>
        <dbReference type="ARBA" id="ARBA00023157"/>
    </source>
</evidence>
<dbReference type="InterPro" id="IPR002890">
    <property type="entry name" value="MG2"/>
</dbReference>
<dbReference type="OMA" id="IDGVMMW"/>
<dbReference type="SUPFAM" id="SSF48239">
    <property type="entry name" value="Terpenoid cyclases/Protein prenyltransferases"/>
    <property type="match status" value="1"/>
</dbReference>
<dbReference type="SUPFAM" id="SSF49410">
    <property type="entry name" value="Alpha-macroglobulin receptor domain"/>
    <property type="match status" value="1"/>
</dbReference>
<dbReference type="InterPro" id="IPR008930">
    <property type="entry name" value="Terpenoid_cyclase/PrenylTrfase"/>
</dbReference>
<dbReference type="InterPro" id="IPR041555">
    <property type="entry name" value="MG3"/>
</dbReference>
<dbReference type="Ensembl" id="ENSCSAVT00000000603.1">
    <property type="protein sequence ID" value="ENSCSAVP00000000596.1"/>
    <property type="gene ID" value="ENSCSAVG00000000332.1"/>
</dbReference>
<keyword evidence="4" id="KW-0325">Glycoprotein</keyword>
<dbReference type="SUPFAM" id="SSF49899">
    <property type="entry name" value="Concanavalin A-like lectins/glucanases"/>
    <property type="match status" value="1"/>
</dbReference>
<feature type="chain" id="PRO_5003577298" evidence="5">
    <location>
        <begin position="27"/>
        <end position="1803"/>
    </location>
</feature>
<dbReference type="Gene3D" id="2.60.120.200">
    <property type="match status" value="1"/>
</dbReference>
<dbReference type="InterPro" id="IPR036595">
    <property type="entry name" value="A-macroglobulin_rcpt-bd_sf"/>
</dbReference>
<evidence type="ECO:0000313" key="9">
    <source>
        <dbReference type="Ensembl" id="ENSCSAVP00000000596.1"/>
    </source>
</evidence>
<dbReference type="InterPro" id="IPR013783">
    <property type="entry name" value="Ig-like_fold"/>
</dbReference>
<keyword evidence="1 5" id="KW-0732">Signal</keyword>
<reference evidence="9" key="2">
    <citation type="submission" date="2025-08" db="UniProtKB">
        <authorList>
            <consortium name="Ensembl"/>
        </authorList>
    </citation>
    <scope>IDENTIFICATION</scope>
</reference>
<dbReference type="PANTHER" id="PTHR11412">
    <property type="entry name" value="MACROGLOBULIN / COMPLEMENT"/>
    <property type="match status" value="1"/>
</dbReference>
<dbReference type="PROSITE" id="PS50092">
    <property type="entry name" value="TSP1"/>
    <property type="match status" value="1"/>
</dbReference>
<dbReference type="InterPro" id="IPR011625">
    <property type="entry name" value="A2M_N_BRD"/>
</dbReference>
<dbReference type="SMART" id="SM01419">
    <property type="entry name" value="Thiol-ester_cl"/>
    <property type="match status" value="1"/>
</dbReference>
<dbReference type="eggNOG" id="KOG1366">
    <property type="taxonomic scope" value="Eukaryota"/>
</dbReference>
<sequence>MNKRWSPAVMLGSIYLLAALTTFANAENLYSIYLPKHVRPGFNISFTISILDYPSAVEVSTVFRSADDTFQVQSTDTVNSGSSKRVTMIGLPINYSGEHSFILNITGVDAVSGIEVFRNSTTGFEYASKSLSIIIQTDKAIYQPGQTVKFRAIVLKPDLRPLRGNVTYSLKDPRGNIVVLEPDVVLSHGVGSGQFSLTKDAVPGNWEVEFEAVGFKEKLSVEVKKYKLPKFKVEVTAPSYIYPGSPGLTIKLKATYTFGKGVQGSGFLEISRGYSNFYWGRGSFYQPRKPKIVRFSEFNGEAEAFITKAEVMNELGWDGQSESSITITGSVTEQLTREQFNDTQRVDVKSTNIKVETIYKPGTIKPGLSYTAYIKVTEFDGKPLTEADRLANDLLIDMEYRYPRGEPAPGSNTTVAPYYSYRWEETRLFTIPPSGVITMTTDAPTDTFTSINFRPYTNATMQQRYNQQWEATRALSPSNSYLQITTDESSVVPGNTAQVTIRTTEPVSSFRIMTISRGEILSSQKFMTTNGQPTNSHLYEFPVEYDMIPGVQVLASYVRDDGEIVADFLKLTVTAQLENQVSISSSSTSVDAGDDVSIHVQTSSPGAYVGARAIDQSVLLLKSGNDVTQERIVTDLNKYSVSQDINDIWRWWWWYPIPSGAKDASDVFKKAGVLVLTDALVYQSEPDTWGGGPIAFLRPGGGFAERGIVALGGAVDTATPTTVKPRSLFPETWLWDHQITGTDGSATFNTTAPDTITSWVLSAFSLSDEHGLGVSEQHKITVFRNFFVNLNLPLKVIRGELIIVQAVVFNYLNTEVQAQLTLSESTDFVLLRPGNNSAVGFSRMITIPSSGSVSVKFPLRMGTLGEIPITMTAISELASDTLTRKVYVQPEGIEQCYSGSVLMQRSDASAPPDVENLNITIPSGIVPGSEKVKLYVYGDILGSTMNNLGTFRTPTGCGEQNMVGFAPDVFVTLYLHTAGILDSETRAKAYKHFQQGYSNELNYKHRDGSYSAFGSSDASGSTWLTAFVAKCFIHARELRPQLVQADIIDQALTFLVNQQTELGTFTEPGRVSHKAMQGGVTSPITMAAYVLITLKETNYAFKDRSIMTAADSARVYLESQLSSINEDKYALAIVSYALHVSGSPMANQALQALERLATTEGAFKYWHKDDASAAQLSVNWRPPYYSPPTNDIEMTAYALLTYVRRNDINSAVPVMKWLASKRNSLGGYSGTQDTVIAIQALSKVAALMAGQQQAISISASHSAASFSHSYDITEENSVVFNSVNVPAVNGNVMVTAEGVGVAVAQLSVCYNIPNQPYETEPFQCTNTVRKSVANKANVNWCCSLNRGNQHTTGMFLLEVNLPSGYTVDMDKEIPRNPTAKLVELDANGVNVYYDELSPGSTVCANIELLSIGNVGGAKARKVVASDYYLPDKKVERMYRVTDEPVVCDSCSSVDIDVCPVCPDCAGCPAPSFGEWGAWSGCGICDQSQETRRRPCTTPTQGVVAAHLCGPGGEQTRPCVSSIPCGLTQFILLLVEMDGLWYTMPPQMSNYRYQPRMCRAPRTFTQVQQDIPGVKISGKEYLECFFNNLISNSGFTISILVKPGSGHSGRPATIIAYGTENQYPVIHLEKVWWKQQLRFRVRAEGYMRETRGINFSAFVPNAWNHVVLVAPPGGGSVKVYINGDSLGRSVTYRGGGSNTQPSPPQFYLGRNIRGNTWRRGYFNGSFSAIIVWKEALTNAQVASLYQTYLPALQSDVTLSVSLLRHFAPVSARGCFKEPSTIADLYNSRSTNRVCLQGSPFIPLL</sequence>
<dbReference type="Gene3D" id="2.60.40.1930">
    <property type="match status" value="3"/>
</dbReference>
<reference evidence="9" key="3">
    <citation type="submission" date="2025-09" db="UniProtKB">
        <authorList>
            <consortium name="Ensembl"/>
        </authorList>
    </citation>
    <scope>IDENTIFICATION</scope>
</reference>
<dbReference type="InterPro" id="IPR013320">
    <property type="entry name" value="ConA-like_dom_sf"/>
</dbReference>
<evidence type="ECO:0000259" key="7">
    <source>
        <dbReference type="SMART" id="SM01360"/>
    </source>
</evidence>
<dbReference type="Gene3D" id="1.50.10.20">
    <property type="match status" value="1"/>
</dbReference>
<dbReference type="InterPro" id="IPR047565">
    <property type="entry name" value="Alpha-macroglob_thiol-ester_cl"/>
</dbReference>
<feature type="domain" description="Alpha-macroglobulin receptor-binding" evidence="8">
    <location>
        <begin position="1352"/>
        <end position="1438"/>
    </location>
</feature>
<evidence type="ECO:0000256" key="5">
    <source>
        <dbReference type="SAM" id="SignalP"/>
    </source>
</evidence>
<dbReference type="Pfam" id="PF07678">
    <property type="entry name" value="TED_complement"/>
    <property type="match status" value="1"/>
</dbReference>
<dbReference type="Pfam" id="PF00207">
    <property type="entry name" value="A2M"/>
    <property type="match status" value="1"/>
</dbReference>
<keyword evidence="3" id="KW-1015">Disulfide bond</keyword>
<evidence type="ECO:0000256" key="4">
    <source>
        <dbReference type="ARBA" id="ARBA00023180"/>
    </source>
</evidence>
<evidence type="ECO:0000259" key="8">
    <source>
        <dbReference type="SMART" id="SM01361"/>
    </source>
</evidence>
<evidence type="ECO:0000313" key="10">
    <source>
        <dbReference type="Proteomes" id="UP000007875"/>
    </source>
</evidence>
<dbReference type="GO" id="GO:0005615">
    <property type="term" value="C:extracellular space"/>
    <property type="evidence" value="ECO:0007669"/>
    <property type="project" value="InterPro"/>
</dbReference>
<accession>H2Y5J8</accession>
<dbReference type="InterPro" id="IPR050473">
    <property type="entry name" value="A2M/Complement_sys"/>
</dbReference>
<feature type="signal peptide" evidence="5">
    <location>
        <begin position="1"/>
        <end position="26"/>
    </location>
</feature>
<dbReference type="InterPro" id="IPR011626">
    <property type="entry name" value="Alpha-macroglobulin_TED"/>
</dbReference>
<dbReference type="Gene3D" id="2.20.130.20">
    <property type="match status" value="1"/>
</dbReference>
<dbReference type="GeneTree" id="ENSGT00940000165966"/>
<dbReference type="SMART" id="SM01359">
    <property type="entry name" value="A2M_N_2"/>
    <property type="match status" value="1"/>
</dbReference>
<dbReference type="InterPro" id="IPR019742">
    <property type="entry name" value="MacrogloblnA2_CS"/>
</dbReference>
<feature type="domain" description="Alpha-2-macroglobulin" evidence="7">
    <location>
        <begin position="732"/>
        <end position="822"/>
    </location>
</feature>
<dbReference type="Pfam" id="PF17791">
    <property type="entry name" value="MG3"/>
    <property type="match status" value="1"/>
</dbReference>
<dbReference type="InterPro" id="IPR000884">
    <property type="entry name" value="TSP1_rpt"/>
</dbReference>
<name>H2Y5J8_CIOSA</name>
<dbReference type="InterPro" id="IPR009048">
    <property type="entry name" value="A-macroglobulin_rcpt-bd"/>
</dbReference>
<dbReference type="Proteomes" id="UP000007875">
    <property type="component" value="Unassembled WGS sequence"/>
</dbReference>
<dbReference type="GO" id="GO:0004866">
    <property type="term" value="F:endopeptidase inhibitor activity"/>
    <property type="evidence" value="ECO:0007669"/>
    <property type="project" value="InterPro"/>
</dbReference>
<dbReference type="Pfam" id="PF07703">
    <property type="entry name" value="A2M_BRD"/>
    <property type="match status" value="1"/>
</dbReference>
<dbReference type="PROSITE" id="PS00477">
    <property type="entry name" value="ALPHA_2_MACROGLOBULIN"/>
    <property type="match status" value="1"/>
</dbReference>
<dbReference type="PANTHER" id="PTHR11412:SF136">
    <property type="entry name" value="CD109 ANTIGEN"/>
    <property type="match status" value="1"/>
</dbReference>
<dbReference type="InterPro" id="IPR001599">
    <property type="entry name" value="Macroglobln_a2"/>
</dbReference>
<proteinExistence type="predicted"/>
<dbReference type="Pfam" id="PF13385">
    <property type="entry name" value="Laminin_G_3"/>
    <property type="match status" value="1"/>
</dbReference>
<evidence type="ECO:0000256" key="2">
    <source>
        <dbReference type="ARBA" id="ARBA00022966"/>
    </source>
</evidence>
<keyword evidence="10" id="KW-1185">Reference proteome</keyword>
<organism evidence="9 10">
    <name type="scientific">Ciona savignyi</name>
    <name type="common">Pacific transparent sea squirt</name>
    <dbReference type="NCBI Taxonomy" id="51511"/>
    <lineage>
        <taxon>Eukaryota</taxon>
        <taxon>Metazoa</taxon>
        <taxon>Chordata</taxon>
        <taxon>Tunicata</taxon>
        <taxon>Ascidiacea</taxon>
        <taxon>Phlebobranchia</taxon>
        <taxon>Cionidae</taxon>
        <taxon>Ciona</taxon>
    </lineage>
</organism>
<dbReference type="Gene3D" id="6.20.50.160">
    <property type="match status" value="1"/>
</dbReference>
<dbReference type="HOGENOM" id="CLU_001634_5_3_1"/>
<protein>
    <submittedName>
        <fullName evidence="9">Uncharacterized protein</fullName>
    </submittedName>
</protein>
<feature type="domain" description="Alpha-2-macroglobulin bait region" evidence="6">
    <location>
        <begin position="482"/>
        <end position="621"/>
    </location>
</feature>
<dbReference type="Gene3D" id="2.60.40.690">
    <property type="entry name" value="Alpha-macroglobulin, receptor-binding domain"/>
    <property type="match status" value="1"/>
</dbReference>